<evidence type="ECO:0000256" key="3">
    <source>
        <dbReference type="ARBA" id="ARBA00022723"/>
    </source>
</evidence>
<dbReference type="SMART" id="SM00382">
    <property type="entry name" value="AAA"/>
    <property type="match status" value="1"/>
</dbReference>
<dbReference type="InterPro" id="IPR001270">
    <property type="entry name" value="ClpA/B"/>
</dbReference>
<feature type="coiled-coil region" evidence="10">
    <location>
        <begin position="380"/>
        <end position="442"/>
    </location>
</feature>
<dbReference type="Gene3D" id="1.10.8.60">
    <property type="match status" value="1"/>
</dbReference>
<dbReference type="CDD" id="cd00009">
    <property type="entry name" value="AAA"/>
    <property type="match status" value="1"/>
</dbReference>
<evidence type="ECO:0000256" key="9">
    <source>
        <dbReference type="RuleBase" id="RU364063"/>
    </source>
</evidence>
<dbReference type="GO" id="GO:0005524">
    <property type="term" value="F:ATP binding"/>
    <property type="evidence" value="ECO:0007669"/>
    <property type="project" value="UniProtKB-KW"/>
</dbReference>
<dbReference type="Pfam" id="PF12169">
    <property type="entry name" value="DNA_pol3_gamma3"/>
    <property type="match status" value="1"/>
</dbReference>
<evidence type="ECO:0000256" key="7">
    <source>
        <dbReference type="ARBA" id="ARBA00022932"/>
    </source>
</evidence>
<dbReference type="Gene3D" id="3.40.50.300">
    <property type="entry name" value="P-loop containing nucleotide triphosphate hydrolases"/>
    <property type="match status" value="1"/>
</dbReference>
<evidence type="ECO:0000256" key="1">
    <source>
        <dbReference type="ARBA" id="ARBA00006360"/>
    </source>
</evidence>
<dbReference type="PANTHER" id="PTHR11669:SF0">
    <property type="entry name" value="PROTEIN STICHEL-LIKE 2"/>
    <property type="match status" value="1"/>
</dbReference>
<evidence type="ECO:0000256" key="5">
    <source>
        <dbReference type="ARBA" id="ARBA00022833"/>
    </source>
</evidence>
<dbReference type="PRINTS" id="PR00300">
    <property type="entry name" value="CLPPROTEASEA"/>
</dbReference>
<dbReference type="GO" id="GO:0003887">
    <property type="term" value="F:DNA-directed DNA polymerase activity"/>
    <property type="evidence" value="ECO:0007669"/>
    <property type="project" value="UniProtKB-KW"/>
</dbReference>
<dbReference type="NCBIfam" id="NF004046">
    <property type="entry name" value="PRK05563.1"/>
    <property type="match status" value="1"/>
</dbReference>
<dbReference type="EMBL" id="CP042295">
    <property type="protein sequence ID" value="QDY87161.1"/>
    <property type="molecule type" value="Genomic_DNA"/>
</dbReference>
<name>A0A5B8JXS3_9MOLU</name>
<dbReference type="InterPro" id="IPR012763">
    <property type="entry name" value="DNA_pol_III_sug/sutau_N"/>
</dbReference>
<comment type="subunit">
    <text evidence="9">DNA polymerase III contains a core (composed of alpha, epsilon and theta chains) that associates with a tau subunit. This core dimerizes to form the POLIII' complex. PolIII' associates with the gamma complex (composed of gamma, delta, delta', psi and chi chains) and with the beta chain to form the complete DNA polymerase III complex.</text>
</comment>
<comment type="catalytic activity">
    <reaction evidence="8 9">
        <text>DNA(n) + a 2'-deoxyribonucleoside 5'-triphosphate = DNA(n+1) + diphosphate</text>
        <dbReference type="Rhea" id="RHEA:22508"/>
        <dbReference type="Rhea" id="RHEA-COMP:17339"/>
        <dbReference type="Rhea" id="RHEA-COMP:17340"/>
        <dbReference type="ChEBI" id="CHEBI:33019"/>
        <dbReference type="ChEBI" id="CHEBI:61560"/>
        <dbReference type="ChEBI" id="CHEBI:173112"/>
        <dbReference type="EC" id="2.7.7.7"/>
    </reaction>
</comment>
<evidence type="ECO:0000313" key="13">
    <source>
        <dbReference type="Proteomes" id="UP000318927"/>
    </source>
</evidence>
<dbReference type="InterPro" id="IPR045085">
    <property type="entry name" value="HLD_clamp_pol_III_gamma_tau"/>
</dbReference>
<dbReference type="OrthoDB" id="9810148at2"/>
<dbReference type="PANTHER" id="PTHR11669">
    <property type="entry name" value="REPLICATION FACTOR C / DNA POLYMERASE III GAMMA-TAU SUBUNIT"/>
    <property type="match status" value="1"/>
</dbReference>
<keyword evidence="10" id="KW-0175">Coiled coil</keyword>
<dbReference type="FunFam" id="3.40.50.300:FF:000014">
    <property type="entry name" value="DNA polymerase III subunit gamma/tau"/>
    <property type="match status" value="1"/>
</dbReference>
<evidence type="ECO:0000256" key="10">
    <source>
        <dbReference type="SAM" id="Coils"/>
    </source>
</evidence>
<proteinExistence type="inferred from homology"/>
<evidence type="ECO:0000256" key="8">
    <source>
        <dbReference type="ARBA" id="ARBA00049244"/>
    </source>
</evidence>
<keyword evidence="6 9" id="KW-0067">ATP-binding</keyword>
<organism evidence="12 13">
    <name type="scientific">Mycoplasma anserisalpingitidis</name>
    <dbReference type="NCBI Taxonomy" id="519450"/>
    <lineage>
        <taxon>Bacteria</taxon>
        <taxon>Bacillati</taxon>
        <taxon>Mycoplasmatota</taxon>
        <taxon>Mollicutes</taxon>
        <taxon>Mycoplasmataceae</taxon>
        <taxon>Mycoplasma</taxon>
    </lineage>
</organism>
<evidence type="ECO:0000313" key="12">
    <source>
        <dbReference type="EMBL" id="QDY87161.1"/>
    </source>
</evidence>
<keyword evidence="3" id="KW-0479">Metal-binding</keyword>
<feature type="domain" description="AAA+ ATPase" evidence="11">
    <location>
        <begin position="38"/>
        <end position="177"/>
    </location>
</feature>
<dbReference type="EC" id="2.7.7.7" evidence="9"/>
<keyword evidence="9 12" id="KW-0548">Nucleotidyltransferase</keyword>
<evidence type="ECO:0000259" key="11">
    <source>
        <dbReference type="SMART" id="SM00382"/>
    </source>
</evidence>
<dbReference type="InterPro" id="IPR003593">
    <property type="entry name" value="AAA+_ATPase"/>
</dbReference>
<sequence>MVSYKSLYRKYRPANFDEVKGQEHIVKTLKNIVSSRKITHAYIFSGPRGTGKTSVAKIFANVLNCMHDEDITKICNICQKNINNSLDIIEMDAASNNGVDEIRDLKNKVELLPVQGRYKIYIIDEVHMLSKSAFNALLKTLEEPPKHVIFILATTDPQKIPATILSRAQRFNFKRISSNEIFTQLCYIANQEGISFEEQALKLISRLANGGLRDALSLLDQVAAYSNGDIKQKDVLVSFGLISNRNAIQLLNSISRGNITTSIDIFNSLRDSGMEANSLIDTLFSVIKDWIIFRRTRDESTLEILSVDEVELLKLQEIFAFEFLDQINEWMPKIKSSEVPFQVCEIFVLQTCGIRQRLNKETVVSNMGGTYDVEILSRVEEMINQAIQRQNEKIKELKYNHETFDFNDEEVTTFEKGLKFESHSMKDQIETKIEEMRKQEAEEQYTESNFEDEFGNSEDFSLENFIESQKNINEQANNLNDILSRNVDDLESTLTSEMSKTTQLFYEYNENEADLNEIQNRVIQETELQNDKLITTQEISLYSEILDTNHHDDKTLILDISKIKNTNREIKKLNEQDDRKISTFVSFAKGSREYVEDYRWRQKKIDELKSEYRDFTEQINLFLNTKIGSGDDKHIYLVTNDPYTLKMLEREKHGKWFQSFIRKFFGKNLRIFIALRPEWDNLLAQYRSLSNEETNFYKSKTIEPLDGDELHDNDYAEKNVTGIFGTGIKVIKEKR</sequence>
<reference evidence="12 13" key="1">
    <citation type="journal article" date="2019" name="Microbiol. Resour. Announc.">
        <title>Complete Genome Sequences of Three Mycoplasma anserisalpingitis (Mycoplasma sp. 1220) Strains.</title>
        <authorList>
            <person name="Grozner D."/>
            <person name="Forro B."/>
            <person name="Kovacs A.B."/>
            <person name="Marton S."/>
            <person name="Banyai K."/>
            <person name="Kreizinger Z."/>
            <person name="Sulyok K.M."/>
            <person name="Gyuranecz M."/>
        </authorList>
    </citation>
    <scope>NUCLEOTIDE SEQUENCE [LARGE SCALE GENOMIC DNA]</scope>
    <source>
        <strain evidence="12 13">ATCC:BAA-2147</strain>
    </source>
</reference>
<comment type="function">
    <text evidence="9">DNA polymerase III is a complex, multichain enzyme responsible for most of the replicative synthesis in bacteria. This DNA polymerase also exhibits 3' to 5' exonuclease activity.</text>
</comment>
<evidence type="ECO:0000256" key="4">
    <source>
        <dbReference type="ARBA" id="ARBA00022741"/>
    </source>
</evidence>
<dbReference type="CDD" id="cd18137">
    <property type="entry name" value="HLD_clamp_pol_III_gamma_tau"/>
    <property type="match status" value="1"/>
</dbReference>
<evidence type="ECO:0000256" key="6">
    <source>
        <dbReference type="ARBA" id="ARBA00022840"/>
    </source>
</evidence>
<dbReference type="GO" id="GO:0006261">
    <property type="term" value="P:DNA-templated DNA replication"/>
    <property type="evidence" value="ECO:0007669"/>
    <property type="project" value="TreeGrafter"/>
</dbReference>
<protein>
    <recommendedName>
        <fullName evidence="9">DNA polymerase III subunit gamma/tau</fullName>
        <ecNumber evidence="9">2.7.7.7</ecNumber>
    </recommendedName>
</protein>
<keyword evidence="2 9" id="KW-0235">DNA replication</keyword>
<dbReference type="Pfam" id="PF13177">
    <property type="entry name" value="DNA_pol3_delta2"/>
    <property type="match status" value="1"/>
</dbReference>
<feature type="coiled-coil region" evidence="10">
    <location>
        <begin position="466"/>
        <end position="493"/>
    </location>
</feature>
<keyword evidence="7 9" id="KW-0239">DNA-directed DNA polymerase</keyword>
<dbReference type="GO" id="GO:0046872">
    <property type="term" value="F:metal ion binding"/>
    <property type="evidence" value="ECO:0007669"/>
    <property type="project" value="UniProtKB-KW"/>
</dbReference>
<dbReference type="FunFam" id="1.10.8.60:FF:000013">
    <property type="entry name" value="DNA polymerase III subunit gamma/tau"/>
    <property type="match status" value="1"/>
</dbReference>
<dbReference type="Proteomes" id="UP000318927">
    <property type="component" value="Chromosome"/>
</dbReference>
<gene>
    <name evidence="9 12" type="primary">dnaX</name>
    <name evidence="12" type="ORF">FRW55_03305</name>
</gene>
<dbReference type="SUPFAM" id="SSF52540">
    <property type="entry name" value="P-loop containing nucleoside triphosphate hydrolases"/>
    <property type="match status" value="1"/>
</dbReference>
<keyword evidence="9 12" id="KW-0808">Transferase</keyword>
<keyword evidence="13" id="KW-1185">Reference proteome</keyword>
<keyword evidence="4 9" id="KW-0547">Nucleotide-binding</keyword>
<accession>A0A5B8JXS3</accession>
<dbReference type="KEGG" id="mans:FRW55_03305"/>
<keyword evidence="5" id="KW-0862">Zinc</keyword>
<dbReference type="AlphaFoldDB" id="A0A5B8JXS3"/>
<dbReference type="InterPro" id="IPR027417">
    <property type="entry name" value="P-loop_NTPase"/>
</dbReference>
<dbReference type="InterPro" id="IPR022754">
    <property type="entry name" value="DNA_pol_III_gamma-3"/>
</dbReference>
<dbReference type="NCBIfam" id="TIGR02397">
    <property type="entry name" value="dnaX_nterm"/>
    <property type="match status" value="1"/>
</dbReference>
<dbReference type="InterPro" id="IPR050238">
    <property type="entry name" value="DNA_Rep/Repair_Clamp_Loader"/>
</dbReference>
<evidence type="ECO:0000256" key="2">
    <source>
        <dbReference type="ARBA" id="ARBA00022705"/>
    </source>
</evidence>
<comment type="similarity">
    <text evidence="1 9">Belongs to the DnaX/STICHEL family.</text>
</comment>
<dbReference type="Pfam" id="PF22608">
    <property type="entry name" value="DNAX_ATPase_lid"/>
    <property type="match status" value="1"/>
</dbReference>
<dbReference type="GO" id="GO:0009360">
    <property type="term" value="C:DNA polymerase III complex"/>
    <property type="evidence" value="ECO:0007669"/>
    <property type="project" value="InterPro"/>
</dbReference>